<dbReference type="AlphaFoldDB" id="A0A1H5TUY1"/>
<dbReference type="Proteomes" id="UP000236731">
    <property type="component" value="Unassembled WGS sequence"/>
</dbReference>
<comment type="subcellular location">
    <subcellularLocation>
        <location evidence="1 7">Cell outer membrane</location>
        <topology evidence="1 7">Multi-pass membrane protein</topology>
    </subcellularLocation>
</comment>
<dbReference type="InterPro" id="IPR012910">
    <property type="entry name" value="Plug_dom"/>
</dbReference>
<dbReference type="NCBIfam" id="TIGR04056">
    <property type="entry name" value="OMP_RagA_SusC"/>
    <property type="match status" value="1"/>
</dbReference>
<evidence type="ECO:0000256" key="7">
    <source>
        <dbReference type="PROSITE-ProRule" id="PRU01360"/>
    </source>
</evidence>
<keyword evidence="6 7" id="KW-0998">Cell outer membrane</keyword>
<evidence type="ECO:0000256" key="5">
    <source>
        <dbReference type="ARBA" id="ARBA00023136"/>
    </source>
</evidence>
<comment type="similarity">
    <text evidence="7">Belongs to the TonB-dependent receptor family.</text>
</comment>
<dbReference type="InterPro" id="IPR037066">
    <property type="entry name" value="Plug_dom_sf"/>
</dbReference>
<evidence type="ECO:0000259" key="8">
    <source>
        <dbReference type="Pfam" id="PF07715"/>
    </source>
</evidence>
<feature type="domain" description="TonB-dependent receptor plug" evidence="8">
    <location>
        <begin position="227"/>
        <end position="348"/>
    </location>
</feature>
<dbReference type="Pfam" id="PF07715">
    <property type="entry name" value="Plug"/>
    <property type="match status" value="1"/>
</dbReference>
<reference evidence="10" key="1">
    <citation type="submission" date="2016-10" db="EMBL/GenBank/DDBJ databases">
        <authorList>
            <person name="Varghese N."/>
            <person name="Submissions S."/>
        </authorList>
    </citation>
    <scope>NUCLEOTIDE SEQUENCE [LARGE SCALE GENOMIC DNA]</scope>
    <source>
        <strain evidence="10">DSM 22361</strain>
    </source>
</reference>
<keyword evidence="4 7" id="KW-0812">Transmembrane</keyword>
<sequence length="1128" mass="127096">MNLERISGTGFCSIGRLLLKFSVKHVLILCFVMMCSMSLSAQTLTVRENGTPLQQVIEKIKKQTGYDYLWDMDLIKKAKPVTINLQNAPLEDVLKKISESQEFDLILSDKTILIRPKAGRRTPAQRTSDRQQQSRYTLVGNITDDEGKPLEGATIRVKRSNNLASVTAEDGSYSLEVFPDSEIQVTMIGFEPRSEMLFGKNHLNLQLRRIENRIEETVVTGYGSRKKESFTGASTTITRKDLEKYNNRNIFSIIQTIDPAFKIAENNNQGSNPNVLPDIKVRGQNMVSGSDVDVRAKYALNSPLILMDGFQVDLQRLYDLDVNRIESITLLKDAAATALYGSRGANGVLVIETRLPKQGKFTISYSLQPSTTVVDLSDYNLMNAAEKLEYELLAGVYNASYIPEQEKLRKFYSEKYLDVASGVNTDWLYQPVQTTTSFTHALRVEGGNEQVRYSIDGNYGDTKGAIKESGRTRAGAGFTLFYRLADKITFRNVANLINSRANGSPYGSLSTYAGMNPYFRIHDASGNLIRVYNEDFATELNDNNYLRYNPLFDASLPFKDYANTTNISNNLNVEVFITPTFRINATGVISKTFEKGESFLSPRHSSFYTTPLIENKGRYTFSSGDAMEYFGALRLNYGKTFGKHVINLLGNTEVKAISGSSTSYIATGFVDDEIITPNMANKYAADTRPSYASTVNRLFGALLSGTYIYDDRLVLEGNYRVDGSSTFGRENRYTGFWSAGAAYNLHKEKFLENSVVSMLRVFGNYGLSGADSFSPRMTATAYETRTAGLYFKLPGINYLSEGNAFLKWPKIYSLSLGVEGTLWGDRLNFRFNHYNKKTTDMVSEITIAPSVGLEQDSYFENLGEVHNTGYEGYVNVQAYSNPNSGFSWYINASGVRNFNKLTKVSDALKKLNDQNNNDYGFGYIPQTPYYEEGQSLNNIKGMVSLGIDPMSGRELYMTRNGQVTYDWSTSEIQVLANTDPKLEGMIGTIINYKGLSLQAQMHYVLGQNQYNQTLIDKVENSNPAFNADRRVLTDRWKQPGDEAMFKAIDDQRLTQLSSRFIQKENTFRLAALNLNYEVNQDFVSKLKLQRARLNFSMNDLFRFSTIRMERGTDYPYARTFNFGISVVY</sequence>
<evidence type="ECO:0000313" key="10">
    <source>
        <dbReference type="Proteomes" id="UP000236731"/>
    </source>
</evidence>
<keyword evidence="10" id="KW-1185">Reference proteome</keyword>
<proteinExistence type="inferred from homology"/>
<dbReference type="InterPro" id="IPR039426">
    <property type="entry name" value="TonB-dep_rcpt-like"/>
</dbReference>
<evidence type="ECO:0000256" key="2">
    <source>
        <dbReference type="ARBA" id="ARBA00022448"/>
    </source>
</evidence>
<evidence type="ECO:0000256" key="3">
    <source>
        <dbReference type="ARBA" id="ARBA00022452"/>
    </source>
</evidence>
<dbReference type="EMBL" id="FNUT01000002">
    <property type="protein sequence ID" value="SEF66635.1"/>
    <property type="molecule type" value="Genomic_DNA"/>
</dbReference>
<organism evidence="9 10">
    <name type="scientific">Sphingobacterium lactis</name>
    <dbReference type="NCBI Taxonomy" id="797291"/>
    <lineage>
        <taxon>Bacteria</taxon>
        <taxon>Pseudomonadati</taxon>
        <taxon>Bacteroidota</taxon>
        <taxon>Sphingobacteriia</taxon>
        <taxon>Sphingobacteriales</taxon>
        <taxon>Sphingobacteriaceae</taxon>
        <taxon>Sphingobacterium</taxon>
    </lineage>
</organism>
<accession>A0A1H5TUY1</accession>
<dbReference type="SUPFAM" id="SSF49464">
    <property type="entry name" value="Carboxypeptidase regulatory domain-like"/>
    <property type="match status" value="1"/>
</dbReference>
<evidence type="ECO:0000256" key="6">
    <source>
        <dbReference type="ARBA" id="ARBA00023237"/>
    </source>
</evidence>
<dbReference type="Gene3D" id="2.170.130.10">
    <property type="entry name" value="TonB-dependent receptor, plug domain"/>
    <property type="match status" value="1"/>
</dbReference>
<dbReference type="SUPFAM" id="SSF56935">
    <property type="entry name" value="Porins"/>
    <property type="match status" value="1"/>
</dbReference>
<dbReference type="Gene3D" id="2.40.170.20">
    <property type="entry name" value="TonB-dependent receptor, beta-barrel domain"/>
    <property type="match status" value="1"/>
</dbReference>
<dbReference type="NCBIfam" id="TIGR04057">
    <property type="entry name" value="SusC_RagA_signa"/>
    <property type="match status" value="1"/>
</dbReference>
<dbReference type="Gene3D" id="2.60.40.1120">
    <property type="entry name" value="Carboxypeptidase-like, regulatory domain"/>
    <property type="match status" value="1"/>
</dbReference>
<dbReference type="InterPro" id="IPR036942">
    <property type="entry name" value="Beta-barrel_TonB_sf"/>
</dbReference>
<evidence type="ECO:0000256" key="1">
    <source>
        <dbReference type="ARBA" id="ARBA00004571"/>
    </source>
</evidence>
<keyword evidence="3 7" id="KW-1134">Transmembrane beta strand</keyword>
<dbReference type="InterPro" id="IPR023996">
    <property type="entry name" value="TonB-dep_OMP_SusC/RagA"/>
</dbReference>
<keyword evidence="2 7" id="KW-0813">Transport</keyword>
<dbReference type="PROSITE" id="PS52016">
    <property type="entry name" value="TONB_DEPENDENT_REC_3"/>
    <property type="match status" value="1"/>
</dbReference>
<evidence type="ECO:0000313" key="9">
    <source>
        <dbReference type="EMBL" id="SEF66635.1"/>
    </source>
</evidence>
<name>A0A1H5TUY1_9SPHI</name>
<protein>
    <submittedName>
        <fullName evidence="9">TonB-linked outer membrane protein, SusC/RagA family</fullName>
    </submittedName>
</protein>
<evidence type="ECO:0000256" key="4">
    <source>
        <dbReference type="ARBA" id="ARBA00022692"/>
    </source>
</evidence>
<dbReference type="InterPro" id="IPR023997">
    <property type="entry name" value="TonB-dep_OMP_SusC/RagA_CS"/>
</dbReference>
<dbReference type="GO" id="GO:0009279">
    <property type="term" value="C:cell outer membrane"/>
    <property type="evidence" value="ECO:0007669"/>
    <property type="project" value="UniProtKB-SubCell"/>
</dbReference>
<gene>
    <name evidence="9" type="ORF">SAMN05421877_10289</name>
</gene>
<keyword evidence="5 7" id="KW-0472">Membrane</keyword>
<dbReference type="InterPro" id="IPR008969">
    <property type="entry name" value="CarboxyPept-like_regulatory"/>
</dbReference>